<gene>
    <name evidence="5" type="ORF">Sya03_12070</name>
</gene>
<evidence type="ECO:0000256" key="2">
    <source>
        <dbReference type="ARBA" id="ARBA00023125"/>
    </source>
</evidence>
<proteinExistence type="predicted"/>
<dbReference type="SMART" id="SM00342">
    <property type="entry name" value="HTH_ARAC"/>
    <property type="match status" value="1"/>
</dbReference>
<dbReference type="PROSITE" id="PS00041">
    <property type="entry name" value="HTH_ARAC_FAMILY_1"/>
    <property type="match status" value="1"/>
</dbReference>
<evidence type="ECO:0000256" key="3">
    <source>
        <dbReference type="ARBA" id="ARBA00023163"/>
    </source>
</evidence>
<dbReference type="PANTHER" id="PTHR46796:SF13">
    <property type="entry name" value="HTH-TYPE TRANSCRIPTIONAL ACTIVATOR RHAS"/>
    <property type="match status" value="1"/>
</dbReference>
<dbReference type="InterPro" id="IPR018062">
    <property type="entry name" value="HTH_AraC-typ_CS"/>
</dbReference>
<keyword evidence="1" id="KW-0805">Transcription regulation</keyword>
<reference evidence="5" key="1">
    <citation type="submission" date="2021-01" db="EMBL/GenBank/DDBJ databases">
        <title>Whole genome shotgun sequence of Spirilliplanes yamanashiensis NBRC 15828.</title>
        <authorList>
            <person name="Komaki H."/>
            <person name="Tamura T."/>
        </authorList>
    </citation>
    <scope>NUCLEOTIDE SEQUENCE</scope>
    <source>
        <strain evidence="5">NBRC 15828</strain>
    </source>
</reference>
<feature type="domain" description="HTH araC/xylS-type" evidence="4">
    <location>
        <begin position="208"/>
        <end position="306"/>
    </location>
</feature>
<keyword evidence="6" id="KW-1185">Reference proteome</keyword>
<dbReference type="EMBL" id="BOOY01000006">
    <property type="protein sequence ID" value="GIJ01855.1"/>
    <property type="molecule type" value="Genomic_DNA"/>
</dbReference>
<dbReference type="AlphaFoldDB" id="A0A8J3Y5U3"/>
<protein>
    <submittedName>
        <fullName evidence="5">AraC family transcriptional regulator</fullName>
    </submittedName>
</protein>
<dbReference type="Gene3D" id="1.10.10.60">
    <property type="entry name" value="Homeodomain-like"/>
    <property type="match status" value="2"/>
</dbReference>
<evidence type="ECO:0000256" key="1">
    <source>
        <dbReference type="ARBA" id="ARBA00023015"/>
    </source>
</evidence>
<evidence type="ECO:0000313" key="5">
    <source>
        <dbReference type="EMBL" id="GIJ01855.1"/>
    </source>
</evidence>
<dbReference type="InterPro" id="IPR050204">
    <property type="entry name" value="AraC_XylS_family_regulators"/>
</dbReference>
<evidence type="ECO:0000259" key="4">
    <source>
        <dbReference type="PROSITE" id="PS01124"/>
    </source>
</evidence>
<sequence>MEALNGLLDQPRARGAFLLRSVLDPPWCLRIEDRAALSLVTVVRGHAWILPDHGRPTELHPGDVAIMRGPEPYTVADDPATPVQIVIHPGQHCTTVEGADMAQEMSLGVRTWGDDLHAGTVLLSGTYQLQSEVSRRLLGALPDVVVGRSDATLVSLITAESGRDEPGQELVLDRLLDLLLITVLRSWLGGADAPAHGWHRAQQDPVVGPALRLLHTDPANGWTVATLAAAVGISRAALARRFTDLVGEPPMTYLTDFRLDLAADRLREQDATIGEVARQVGYGSAFALSTAFKRVRGVSPQEYRRQALAGQVAQSVAEPVTDEARATWRGAAVRQAGHAGDRPARVRPGAARVVRRVGRDGRDSRGPA</sequence>
<dbReference type="Pfam" id="PF12852">
    <property type="entry name" value="Cupin_6"/>
    <property type="match status" value="1"/>
</dbReference>
<accession>A0A8J3Y5U3</accession>
<dbReference type="Proteomes" id="UP000652013">
    <property type="component" value="Unassembled WGS sequence"/>
</dbReference>
<dbReference type="PROSITE" id="PS01124">
    <property type="entry name" value="HTH_ARAC_FAMILY_2"/>
    <property type="match status" value="1"/>
</dbReference>
<dbReference type="GO" id="GO:0043565">
    <property type="term" value="F:sequence-specific DNA binding"/>
    <property type="evidence" value="ECO:0007669"/>
    <property type="project" value="InterPro"/>
</dbReference>
<dbReference type="InterPro" id="IPR018060">
    <property type="entry name" value="HTH_AraC"/>
</dbReference>
<dbReference type="Pfam" id="PF12833">
    <property type="entry name" value="HTH_18"/>
    <property type="match status" value="1"/>
</dbReference>
<comment type="caution">
    <text evidence="5">The sequence shown here is derived from an EMBL/GenBank/DDBJ whole genome shotgun (WGS) entry which is preliminary data.</text>
</comment>
<dbReference type="SUPFAM" id="SSF46689">
    <property type="entry name" value="Homeodomain-like"/>
    <property type="match status" value="2"/>
</dbReference>
<keyword evidence="3" id="KW-0804">Transcription</keyword>
<dbReference type="GO" id="GO:0003700">
    <property type="term" value="F:DNA-binding transcription factor activity"/>
    <property type="evidence" value="ECO:0007669"/>
    <property type="project" value="InterPro"/>
</dbReference>
<name>A0A8J3Y5U3_9ACTN</name>
<dbReference type="PANTHER" id="PTHR46796">
    <property type="entry name" value="HTH-TYPE TRANSCRIPTIONAL ACTIVATOR RHAS-RELATED"/>
    <property type="match status" value="1"/>
</dbReference>
<keyword evidence="2" id="KW-0238">DNA-binding</keyword>
<organism evidence="5 6">
    <name type="scientific">Spirilliplanes yamanashiensis</name>
    <dbReference type="NCBI Taxonomy" id="42233"/>
    <lineage>
        <taxon>Bacteria</taxon>
        <taxon>Bacillati</taxon>
        <taxon>Actinomycetota</taxon>
        <taxon>Actinomycetes</taxon>
        <taxon>Micromonosporales</taxon>
        <taxon>Micromonosporaceae</taxon>
        <taxon>Spirilliplanes</taxon>
    </lineage>
</organism>
<evidence type="ECO:0000313" key="6">
    <source>
        <dbReference type="Proteomes" id="UP000652013"/>
    </source>
</evidence>
<dbReference type="InterPro" id="IPR032783">
    <property type="entry name" value="AraC_lig"/>
</dbReference>
<dbReference type="InterPro" id="IPR009057">
    <property type="entry name" value="Homeodomain-like_sf"/>
</dbReference>